<feature type="domain" description="Retrotransposon gag" evidence="1">
    <location>
        <begin position="185"/>
        <end position="266"/>
    </location>
</feature>
<dbReference type="Proteomes" id="UP000257109">
    <property type="component" value="Unassembled WGS sequence"/>
</dbReference>
<keyword evidence="3" id="KW-1185">Reference proteome</keyword>
<dbReference type="OrthoDB" id="1750196at2759"/>
<accession>A0A371GPY3</accession>
<sequence length="390" mass="43407">MEQANEDLEQQNLDLRVEMRQMKEQINKMFELLTQSAALNAAATAQGVTPNATVVIQGTTTYPPRFTQLHHNVYPYGMPFCWNANTGEQPTIERHEQAGENTSGAGVTQGSKVLPPLVYGMGPNVQFTRAPHLVNSSTDSHGLDAVDLYLVPDVVLPVDFKTPKFEKYKGSSCPRVHLVIWTRATLNWYVNLEKGRVKTWRDLAEAFLRQYKYNQDIAPDRSRLQNLSKMEFEGFKDYAQQWRELAAQVQPSLTEKEMVTMFTNALSSPFYDKVVGSVASSFADLVTVGERIESSLKRKKFTQANNSTNFANAVIIDLSNPYGQGKGHGTLQIILSKPRTSAPAAVAAQPKAITMNMLNAQGAQLAQQSGRGRVFTPIPMTYTTLFPLLL</sequence>
<dbReference type="Pfam" id="PF03732">
    <property type="entry name" value="Retrotrans_gag"/>
    <property type="match status" value="1"/>
</dbReference>
<reference evidence="2" key="1">
    <citation type="submission" date="2018-05" db="EMBL/GenBank/DDBJ databases">
        <title>Draft genome of Mucuna pruriens seed.</title>
        <authorList>
            <person name="Nnadi N.E."/>
            <person name="Vos R."/>
            <person name="Hasami M.H."/>
            <person name="Devisetty U.K."/>
            <person name="Aguiy J.C."/>
        </authorList>
    </citation>
    <scope>NUCLEOTIDE SEQUENCE [LARGE SCALE GENOMIC DNA]</scope>
    <source>
        <strain evidence="2">JCA_2017</strain>
    </source>
</reference>
<protein>
    <recommendedName>
        <fullName evidence="1">Retrotransposon gag domain-containing protein</fullName>
    </recommendedName>
</protein>
<organism evidence="2 3">
    <name type="scientific">Mucuna pruriens</name>
    <name type="common">Velvet bean</name>
    <name type="synonym">Dolichos pruriens</name>
    <dbReference type="NCBI Taxonomy" id="157652"/>
    <lineage>
        <taxon>Eukaryota</taxon>
        <taxon>Viridiplantae</taxon>
        <taxon>Streptophyta</taxon>
        <taxon>Embryophyta</taxon>
        <taxon>Tracheophyta</taxon>
        <taxon>Spermatophyta</taxon>
        <taxon>Magnoliopsida</taxon>
        <taxon>eudicotyledons</taxon>
        <taxon>Gunneridae</taxon>
        <taxon>Pentapetalae</taxon>
        <taxon>rosids</taxon>
        <taxon>fabids</taxon>
        <taxon>Fabales</taxon>
        <taxon>Fabaceae</taxon>
        <taxon>Papilionoideae</taxon>
        <taxon>50 kb inversion clade</taxon>
        <taxon>NPAAA clade</taxon>
        <taxon>indigoferoid/millettioid clade</taxon>
        <taxon>Phaseoleae</taxon>
        <taxon>Mucuna</taxon>
    </lineage>
</organism>
<name>A0A371GPY3_MUCPR</name>
<gene>
    <name evidence="2" type="ORF">CR513_25462</name>
</gene>
<evidence type="ECO:0000313" key="2">
    <source>
        <dbReference type="EMBL" id="RDX92413.1"/>
    </source>
</evidence>
<feature type="non-terminal residue" evidence="2">
    <location>
        <position position="1"/>
    </location>
</feature>
<proteinExistence type="predicted"/>
<dbReference type="AlphaFoldDB" id="A0A371GPY3"/>
<dbReference type="PANTHER" id="PTHR33223:SF8">
    <property type="entry name" value="OS04G0172440 PROTEIN"/>
    <property type="match status" value="1"/>
</dbReference>
<dbReference type="InterPro" id="IPR005162">
    <property type="entry name" value="Retrotrans_gag_dom"/>
</dbReference>
<evidence type="ECO:0000259" key="1">
    <source>
        <dbReference type="Pfam" id="PF03732"/>
    </source>
</evidence>
<evidence type="ECO:0000313" key="3">
    <source>
        <dbReference type="Proteomes" id="UP000257109"/>
    </source>
</evidence>
<dbReference type="EMBL" id="QJKJ01004874">
    <property type="protein sequence ID" value="RDX92413.1"/>
    <property type="molecule type" value="Genomic_DNA"/>
</dbReference>
<dbReference type="PANTHER" id="PTHR33223">
    <property type="entry name" value="CCHC-TYPE DOMAIN-CONTAINING PROTEIN"/>
    <property type="match status" value="1"/>
</dbReference>
<comment type="caution">
    <text evidence="2">The sequence shown here is derived from an EMBL/GenBank/DDBJ whole genome shotgun (WGS) entry which is preliminary data.</text>
</comment>